<dbReference type="InterPro" id="IPR001509">
    <property type="entry name" value="Epimerase_deHydtase"/>
</dbReference>
<dbReference type="eggNOG" id="COG4276">
    <property type="taxonomic scope" value="Bacteria"/>
</dbReference>
<dbReference type="Gene3D" id="3.30.530.20">
    <property type="match status" value="1"/>
</dbReference>
<evidence type="ECO:0000313" key="5">
    <source>
        <dbReference type="Proteomes" id="UP000007881"/>
    </source>
</evidence>
<dbReference type="HOGENOM" id="CLU_047373_4_0_0"/>
<evidence type="ECO:0000259" key="2">
    <source>
        <dbReference type="Pfam" id="PF01370"/>
    </source>
</evidence>
<evidence type="ECO:0000313" key="4">
    <source>
        <dbReference type="EMBL" id="BAM03835.1"/>
    </source>
</evidence>
<dbReference type="CDD" id="cd05242">
    <property type="entry name" value="SDR_a8"/>
    <property type="match status" value="1"/>
</dbReference>
<dbReference type="SUPFAM" id="SSF55961">
    <property type="entry name" value="Bet v1-like"/>
    <property type="match status" value="1"/>
</dbReference>
<dbReference type="InterPro" id="IPR036291">
    <property type="entry name" value="NAD(P)-bd_dom_sf"/>
</dbReference>
<dbReference type="Pfam" id="PF01370">
    <property type="entry name" value="Epimerase"/>
    <property type="match status" value="1"/>
</dbReference>
<sequence length="453" mass="49369">MPESFTKKSAIPASTAEVFDWHERAGAFMRLQPPWERVELLEFEGIRDGQKAVLRVWAPWKRKWVAMHHGFVPGVQFCDRQEEGPFARWDHAHRVEPDPGNGGETAVMNDDVRYEMPFGPLGMIAHGVFAREKIEQMFAHRHAVLREDHERRNRLAEHAGGLDTLKVAMTGGSGFVGSLLTPLLTTRGHAVKPVRRPAEGIGWNTGDLAGADAVVHLAGEPIAQRWSERAKKRIRESRLEGTRVLAEALTRLPQKPKVLVSASAVGFYGARGDELLDEDSAGGSGFLAEVAAGWEAATRAASDAGIRVVHPRIGVVLDPRGGALQRMLPIFAAGVGGRLGHGGQWFPWISSFDLCDVLARCLVDPSLRGPINAVAPEPVTNAVFTKTLGRVLKRPAVLPAPGFALRAAFGEMADAALLGGARVVPSRLQQAGFRWRHPDLEAALRALLGKRRL</sequence>
<dbReference type="AlphaFoldDB" id="I0IEZ7"/>
<accession>I0IEZ7</accession>
<proteinExistence type="inferred from homology"/>
<dbReference type="SUPFAM" id="SSF51735">
    <property type="entry name" value="NAD(P)-binding Rossmann-fold domains"/>
    <property type="match status" value="1"/>
</dbReference>
<protein>
    <recommendedName>
        <fullName evidence="6">TIGR01777 family protein</fullName>
    </recommendedName>
</protein>
<evidence type="ECO:0000259" key="3">
    <source>
        <dbReference type="Pfam" id="PF08338"/>
    </source>
</evidence>
<dbReference type="STRING" id="1142394.PSMK_16760"/>
<dbReference type="OrthoDB" id="9801773at2"/>
<dbReference type="NCBIfam" id="TIGR01777">
    <property type="entry name" value="yfcH"/>
    <property type="match status" value="1"/>
</dbReference>
<dbReference type="EMBL" id="AP012338">
    <property type="protein sequence ID" value="BAM03835.1"/>
    <property type="molecule type" value="Genomic_DNA"/>
</dbReference>
<dbReference type="InterPro" id="IPR010099">
    <property type="entry name" value="SDR39U1"/>
</dbReference>
<dbReference type="InterPro" id="IPR023393">
    <property type="entry name" value="START-like_dom_sf"/>
</dbReference>
<evidence type="ECO:0000256" key="1">
    <source>
        <dbReference type="ARBA" id="ARBA00009353"/>
    </source>
</evidence>
<dbReference type="InterPro" id="IPR013549">
    <property type="entry name" value="DUF1731"/>
</dbReference>
<dbReference type="Proteomes" id="UP000007881">
    <property type="component" value="Chromosome"/>
</dbReference>
<dbReference type="KEGG" id="phm:PSMK_16760"/>
<dbReference type="RefSeq" id="WP_014437053.1">
    <property type="nucleotide sequence ID" value="NC_017080.1"/>
</dbReference>
<organism evidence="4 5">
    <name type="scientific">Phycisphaera mikurensis (strain NBRC 102666 / KCTC 22515 / FYK2301M01)</name>
    <dbReference type="NCBI Taxonomy" id="1142394"/>
    <lineage>
        <taxon>Bacteria</taxon>
        <taxon>Pseudomonadati</taxon>
        <taxon>Planctomycetota</taxon>
        <taxon>Phycisphaerae</taxon>
        <taxon>Phycisphaerales</taxon>
        <taxon>Phycisphaeraceae</taxon>
        <taxon>Phycisphaera</taxon>
    </lineage>
</organism>
<evidence type="ECO:0008006" key="6">
    <source>
        <dbReference type="Google" id="ProtNLM"/>
    </source>
</evidence>
<dbReference type="PANTHER" id="PTHR11092:SF0">
    <property type="entry name" value="EPIMERASE FAMILY PROTEIN SDR39U1"/>
    <property type="match status" value="1"/>
</dbReference>
<dbReference type="PANTHER" id="PTHR11092">
    <property type="entry name" value="SUGAR NUCLEOTIDE EPIMERASE RELATED"/>
    <property type="match status" value="1"/>
</dbReference>
<dbReference type="Pfam" id="PF08338">
    <property type="entry name" value="DUF1731"/>
    <property type="match status" value="1"/>
</dbReference>
<dbReference type="eggNOG" id="COG1090">
    <property type="taxonomic scope" value="Bacteria"/>
</dbReference>
<comment type="similarity">
    <text evidence="1">Belongs to the NAD(P)-dependent epimerase/dehydratase family. SDR39U1 subfamily.</text>
</comment>
<dbReference type="CDD" id="cd07820">
    <property type="entry name" value="SRPBCC_3"/>
    <property type="match status" value="1"/>
</dbReference>
<gene>
    <name evidence="4" type="ordered locus">PSMK_16760</name>
</gene>
<feature type="domain" description="NAD-dependent epimerase/dehydratase" evidence="2">
    <location>
        <begin position="168"/>
        <end position="364"/>
    </location>
</feature>
<reference evidence="4 5" key="1">
    <citation type="submission" date="2012-02" db="EMBL/GenBank/DDBJ databases">
        <title>Complete genome sequence of Phycisphaera mikurensis NBRC 102666.</title>
        <authorList>
            <person name="Ankai A."/>
            <person name="Hosoyama A."/>
            <person name="Terui Y."/>
            <person name="Sekine M."/>
            <person name="Fukai R."/>
            <person name="Kato Y."/>
            <person name="Nakamura S."/>
            <person name="Yamada-Narita S."/>
            <person name="Kawakoshi A."/>
            <person name="Fukunaga Y."/>
            <person name="Yamazaki S."/>
            <person name="Fujita N."/>
        </authorList>
    </citation>
    <scope>NUCLEOTIDE SEQUENCE [LARGE SCALE GENOMIC DNA]</scope>
    <source>
        <strain evidence="5">NBRC 102666 / KCTC 22515 / FYK2301M01</strain>
    </source>
</reference>
<keyword evidence="5" id="KW-1185">Reference proteome</keyword>
<feature type="domain" description="DUF1731" evidence="3">
    <location>
        <begin position="400"/>
        <end position="447"/>
    </location>
</feature>
<name>I0IEZ7_PHYMF</name>
<dbReference type="Gene3D" id="3.40.50.720">
    <property type="entry name" value="NAD(P)-binding Rossmann-like Domain"/>
    <property type="match status" value="1"/>
</dbReference>